<dbReference type="OrthoDB" id="27490at2759"/>
<dbReference type="PANTHER" id="PTHR15922">
    <property type="entry name" value="NEUROBLASTOMA-AMPLIFIED SEQUENCE"/>
    <property type="match status" value="1"/>
</dbReference>
<evidence type="ECO:0000256" key="5">
    <source>
        <dbReference type="ARBA" id="ARBA00023186"/>
    </source>
</evidence>
<dbReference type="HAMAP" id="MF_01384">
    <property type="entry name" value="UreD"/>
    <property type="match status" value="1"/>
</dbReference>
<dbReference type="GO" id="GO:0015031">
    <property type="term" value="P:protein transport"/>
    <property type="evidence" value="ECO:0007669"/>
    <property type="project" value="UniProtKB-KW"/>
</dbReference>
<keyword evidence="3" id="KW-0256">Endoplasmic reticulum</keyword>
<keyword evidence="5" id="KW-0143">Chaperone</keyword>
<gene>
    <name evidence="8" type="ORF">PNOK_0224100</name>
</gene>
<feature type="domain" description="Sec39" evidence="7">
    <location>
        <begin position="513"/>
        <end position="1216"/>
    </location>
</feature>
<feature type="compositionally biased region" description="Basic and acidic residues" evidence="6">
    <location>
        <begin position="1216"/>
        <end position="1227"/>
    </location>
</feature>
<dbReference type="GO" id="GO:0070939">
    <property type="term" value="C:Dsl1/NZR complex"/>
    <property type="evidence" value="ECO:0007669"/>
    <property type="project" value="TreeGrafter"/>
</dbReference>
<keyword evidence="4" id="KW-0653">Protein transport</keyword>
<dbReference type="InterPro" id="IPR002669">
    <property type="entry name" value="UreD"/>
</dbReference>
<dbReference type="Proteomes" id="UP000217199">
    <property type="component" value="Unassembled WGS sequence"/>
</dbReference>
<feature type="region of interest" description="Disordered" evidence="6">
    <location>
        <begin position="1216"/>
        <end position="1237"/>
    </location>
</feature>
<comment type="subcellular location">
    <subcellularLocation>
        <location evidence="1">Endoplasmic reticulum</location>
    </subcellularLocation>
</comment>
<feature type="region of interest" description="Disordered" evidence="6">
    <location>
        <begin position="398"/>
        <end position="421"/>
    </location>
</feature>
<evidence type="ECO:0000256" key="4">
    <source>
        <dbReference type="ARBA" id="ARBA00022927"/>
    </source>
</evidence>
<comment type="caution">
    <text evidence="8">The sequence shown here is derived from an EMBL/GenBank/DDBJ whole genome shotgun (WGS) entry which is preliminary data.</text>
</comment>
<dbReference type="InterPro" id="IPR013244">
    <property type="entry name" value="Sec39_domain"/>
</dbReference>
<accession>A0A286URX8</accession>
<keyword evidence="2" id="KW-0813">Transport</keyword>
<name>A0A286URX8_9AGAM</name>
<organism evidence="8 9">
    <name type="scientific">Pyrrhoderma noxium</name>
    <dbReference type="NCBI Taxonomy" id="2282107"/>
    <lineage>
        <taxon>Eukaryota</taxon>
        <taxon>Fungi</taxon>
        <taxon>Dikarya</taxon>
        <taxon>Basidiomycota</taxon>
        <taxon>Agaricomycotina</taxon>
        <taxon>Agaricomycetes</taxon>
        <taxon>Hymenochaetales</taxon>
        <taxon>Hymenochaetaceae</taxon>
        <taxon>Pyrrhoderma</taxon>
    </lineage>
</organism>
<proteinExistence type="inferred from homology"/>
<feature type="region of interest" description="Disordered" evidence="6">
    <location>
        <begin position="460"/>
        <end position="490"/>
    </location>
</feature>
<dbReference type="Pfam" id="PF08314">
    <property type="entry name" value="Sec39"/>
    <property type="match status" value="1"/>
</dbReference>
<dbReference type="STRING" id="2282107.A0A286URX8"/>
<evidence type="ECO:0000256" key="3">
    <source>
        <dbReference type="ARBA" id="ARBA00022824"/>
    </source>
</evidence>
<evidence type="ECO:0000256" key="1">
    <source>
        <dbReference type="ARBA" id="ARBA00004240"/>
    </source>
</evidence>
<dbReference type="InParanoid" id="A0A286URX8"/>
<evidence type="ECO:0000256" key="2">
    <source>
        <dbReference type="ARBA" id="ARBA00022448"/>
    </source>
</evidence>
<dbReference type="PANTHER" id="PTHR15922:SF2">
    <property type="entry name" value="NBAS SUBUNIT OF NRZ TETHERING COMPLEX"/>
    <property type="match status" value="1"/>
</dbReference>
<sequence length="1314" mass="146745">MSSAPIVRNDDGAGNGKITLNLHGRQAIFSELSYRYPLKLLSPRVPYPSVAIAYVLTYGGGLVSGDRINLRVNVDSGAMLILLTQGSTKVFKHRSGSRLAISASDRQDVFGQTTVQRMDVSIQPDGLVLLLPDPVTCFSDTAYNQIQVFRLEEGASVVILDWLTSGRMSRGEEWMFSRYYSVNEVWLGKKRIVRDAMLLEEDQAVRRTLKDRMSIYSCYATLILIGPKVHTLMEMLMKEYEGYSIYQHKTPSEFLWTISNISGGGVVRIAGKNTEDVKQWLRTHLSVLSEHVGTDHTVIHYKIKRQLSIDADVIHIHVRVTIRRVYALETMIETDVYTKWTSIKDEEITAELIYEILYPIPNDLWVAAACVDRVLDNVNVQRVLLELGIERTKSTAKRVQDNVESLDSGSSTPGSSKHSASSYFSSHEEAQLCYIRSILLTRQDRLRTFEEILKHCSQKQDPSDNELAAEGWDDDPWADNDPESSDLTSSSNAVVAPFPLSVFMIEDAPISCLSLASQLHFKPIKEVISRHFEESFPFRFSVLSRIPLFVDPSGFHELLPSIDGNTGKEVSLQNKPWRKKPDFVESDEVKQALIQAGLKTENEDDTQPIETPIPGLLSGEEIQKWYTDRVDAILSSTGMIDVALSLVQHGVTHGIMGLDEIGEDLSLISRLIYDTDGVDSAAKEIITLSEWSSLGPREIVKRYLAHSKPTTVVENIRRLALPYLFVVESRLERAGKPDSSLIKRLLYDFILNSNLDLVVPIFGASKPTQVASQRLVSDDEDLARLALSCLYGSNSLSSWSYMSQIFECLPAWSSGYDEDNEDEIKTTIASLGSFLAPSTSSTHASPSDLYIFFKPLPASALSRALDLLDIHLEAGETLSRWGAAVPLRWFLQSAYDEKQQRAVAVKMARQADAPSGDLDSEDIWLSLLEDMLRYARPEGSPPINTAFGSLTADTIRQIFFRGLLSTGRFAIARHFVHPRYGDRLLPLDVLETLCLESSREFYDNASSGNYNFGDMKLAYECLGVAKQSSLIQREREFIEATSRISSFNVTSRPGAPILPIEIRLTKDKLSLISRILSSNEEAYKHTEVLLELVRKLGFRDDPLAEVKTLAMIADTALQAEDYERAFAASERMISVVIKIRQTAPLGSDTPQAREAIEVCWVACFQLGRHPEAEDVERRMVLLGRALELCPTDKIVDILTPWRKLEVEQIAARREKMAGRRASRDGVNRRSNTNGKGISARITDSLYMPSPALPSASSLASTTFNRVAAALPFGMHGNRAGEDVSREASPDVQSQARHALRRGVGWLIGADEEEL</sequence>
<feature type="compositionally biased region" description="Acidic residues" evidence="6">
    <location>
        <begin position="471"/>
        <end position="484"/>
    </location>
</feature>
<evidence type="ECO:0000259" key="7">
    <source>
        <dbReference type="Pfam" id="PF08314"/>
    </source>
</evidence>
<feature type="compositionally biased region" description="Low complexity" evidence="6">
    <location>
        <begin position="405"/>
        <end position="421"/>
    </location>
</feature>
<dbReference type="GO" id="GO:0006890">
    <property type="term" value="P:retrograde vesicle-mediated transport, Golgi to endoplasmic reticulum"/>
    <property type="evidence" value="ECO:0007669"/>
    <property type="project" value="InterPro"/>
</dbReference>
<keyword evidence="9" id="KW-1185">Reference proteome</keyword>
<reference evidence="8 9" key="1">
    <citation type="journal article" date="2017" name="Mol. Ecol.">
        <title>Comparative and population genomic landscape of Phellinus noxius: A hypervariable fungus causing root rot in trees.</title>
        <authorList>
            <person name="Chung C.L."/>
            <person name="Lee T.J."/>
            <person name="Akiba M."/>
            <person name="Lee H.H."/>
            <person name="Kuo T.H."/>
            <person name="Liu D."/>
            <person name="Ke H.M."/>
            <person name="Yokoi T."/>
            <person name="Roa M.B."/>
            <person name="Lu M.J."/>
            <person name="Chang Y.Y."/>
            <person name="Ann P.J."/>
            <person name="Tsai J.N."/>
            <person name="Chen C.Y."/>
            <person name="Tzean S.S."/>
            <person name="Ota Y."/>
            <person name="Hattori T."/>
            <person name="Sahashi N."/>
            <person name="Liou R.F."/>
            <person name="Kikuchi T."/>
            <person name="Tsai I.J."/>
        </authorList>
    </citation>
    <scope>NUCLEOTIDE SEQUENCE [LARGE SCALE GENOMIC DNA]</scope>
    <source>
        <strain evidence="8 9">FFPRI411160</strain>
    </source>
</reference>
<dbReference type="GO" id="GO:0000149">
    <property type="term" value="F:SNARE binding"/>
    <property type="evidence" value="ECO:0007669"/>
    <property type="project" value="TreeGrafter"/>
</dbReference>
<evidence type="ECO:0000313" key="8">
    <source>
        <dbReference type="EMBL" id="PAV22284.1"/>
    </source>
</evidence>
<dbReference type="EMBL" id="NBII01000002">
    <property type="protein sequence ID" value="PAV22284.1"/>
    <property type="molecule type" value="Genomic_DNA"/>
</dbReference>
<evidence type="ECO:0000313" key="9">
    <source>
        <dbReference type="Proteomes" id="UP000217199"/>
    </source>
</evidence>
<evidence type="ECO:0000256" key="6">
    <source>
        <dbReference type="SAM" id="MobiDB-lite"/>
    </source>
</evidence>
<protein>
    <submittedName>
        <fullName evidence="8">Sec39-domain-containing</fullName>
    </submittedName>
</protein>
<dbReference type="GO" id="GO:0016151">
    <property type="term" value="F:nickel cation binding"/>
    <property type="evidence" value="ECO:0007669"/>
    <property type="project" value="InterPro"/>
</dbReference>
<dbReference type="Pfam" id="PF01774">
    <property type="entry name" value="UreD"/>
    <property type="match status" value="1"/>
</dbReference>